<dbReference type="RefSeq" id="WP_126197218.1">
    <property type="nucleotide sequence ID" value="NZ_CP085954.1"/>
</dbReference>
<sequence length="115" mass="12921">MNVIPFGRTPAERRKNAERAARAETKTRHPAGSKRPLTEQELREASAFEPDWRSKHPSRTEARRAQILDTKTCKGCGVTVDWPNGRVHSTGKCRDCRSKDMTVQGPEPPPDPALF</sequence>
<dbReference type="EMBL" id="LR131273">
    <property type="protein sequence ID" value="VDR40203.1"/>
    <property type="molecule type" value="Genomic_DNA"/>
</dbReference>
<feature type="region of interest" description="Disordered" evidence="1">
    <location>
        <begin position="1"/>
        <end position="61"/>
    </location>
</feature>
<feature type="compositionally biased region" description="Pro residues" evidence="1">
    <location>
        <begin position="106"/>
        <end position="115"/>
    </location>
</feature>
<name>A0A3P8MEH4_TSUPA</name>
<evidence type="ECO:0000256" key="1">
    <source>
        <dbReference type="SAM" id="MobiDB-lite"/>
    </source>
</evidence>
<protein>
    <submittedName>
        <fullName evidence="2">Uncharacterized protein</fullName>
    </submittedName>
</protein>
<accession>A0A3P8MEH4</accession>
<organism evidence="2 3">
    <name type="scientific">Tsukamurella paurometabola</name>
    <name type="common">Corynebacterium paurometabolum</name>
    <dbReference type="NCBI Taxonomy" id="2061"/>
    <lineage>
        <taxon>Bacteria</taxon>
        <taxon>Bacillati</taxon>
        <taxon>Actinomycetota</taxon>
        <taxon>Actinomycetes</taxon>
        <taxon>Mycobacteriales</taxon>
        <taxon>Tsukamurellaceae</taxon>
        <taxon>Tsukamurella</taxon>
    </lineage>
</organism>
<feature type="region of interest" description="Disordered" evidence="1">
    <location>
        <begin position="87"/>
        <end position="115"/>
    </location>
</feature>
<reference evidence="2 3" key="1">
    <citation type="submission" date="2018-12" db="EMBL/GenBank/DDBJ databases">
        <authorList>
            <consortium name="Pathogen Informatics"/>
        </authorList>
    </citation>
    <scope>NUCLEOTIDE SEQUENCE [LARGE SCALE GENOMIC DNA]</scope>
    <source>
        <strain evidence="2 3">NCTC10741</strain>
    </source>
</reference>
<feature type="compositionally biased region" description="Basic and acidic residues" evidence="1">
    <location>
        <begin position="36"/>
        <end position="61"/>
    </location>
</feature>
<dbReference type="Proteomes" id="UP000271626">
    <property type="component" value="Chromosome"/>
</dbReference>
<feature type="compositionally biased region" description="Basic and acidic residues" evidence="1">
    <location>
        <begin position="10"/>
        <end position="27"/>
    </location>
</feature>
<dbReference type="AlphaFoldDB" id="A0A3P8MEH4"/>
<evidence type="ECO:0000313" key="2">
    <source>
        <dbReference type="EMBL" id="VDR40203.1"/>
    </source>
</evidence>
<proteinExistence type="predicted"/>
<gene>
    <name evidence="2" type="ORF">NCTC10741_03359</name>
</gene>
<evidence type="ECO:0000313" key="3">
    <source>
        <dbReference type="Proteomes" id="UP000271626"/>
    </source>
</evidence>